<evidence type="ECO:0000256" key="1">
    <source>
        <dbReference type="SAM" id="MobiDB-lite"/>
    </source>
</evidence>
<dbReference type="EMBL" id="JACIID010000009">
    <property type="protein sequence ID" value="MBB4537295.1"/>
    <property type="molecule type" value="Genomic_DNA"/>
</dbReference>
<proteinExistence type="predicted"/>
<reference evidence="4 5" key="1">
    <citation type="submission" date="2020-08" db="EMBL/GenBank/DDBJ databases">
        <title>Genomic Encyclopedia of Type Strains, Phase IV (KMG-V): Genome sequencing to study the core and pangenomes of soil and plant-associated prokaryotes.</title>
        <authorList>
            <person name="Whitman W."/>
        </authorList>
    </citation>
    <scope>NUCLEOTIDE SEQUENCE [LARGE SCALE GENOMIC DNA]</scope>
    <source>
        <strain evidence="2 5">SEMIA 471</strain>
        <strain evidence="3 4">SEMIA 489</strain>
    </source>
</reference>
<evidence type="ECO:0000313" key="2">
    <source>
        <dbReference type="EMBL" id="MBB4481466.1"/>
    </source>
</evidence>
<feature type="region of interest" description="Disordered" evidence="1">
    <location>
        <begin position="48"/>
        <end position="70"/>
    </location>
</feature>
<protein>
    <submittedName>
        <fullName evidence="3">Uncharacterized protein</fullName>
    </submittedName>
</protein>
<dbReference type="AlphaFoldDB" id="A0A7W6ZJK8"/>
<name>A0A7W6ZJK8_RHIET</name>
<evidence type="ECO:0000313" key="3">
    <source>
        <dbReference type="EMBL" id="MBB4537295.1"/>
    </source>
</evidence>
<dbReference type="EMBL" id="JACIHU010000009">
    <property type="protein sequence ID" value="MBB4481466.1"/>
    <property type="molecule type" value="Genomic_DNA"/>
</dbReference>
<organism evidence="3 4">
    <name type="scientific">Rhizobium etli</name>
    <dbReference type="NCBI Taxonomy" id="29449"/>
    <lineage>
        <taxon>Bacteria</taxon>
        <taxon>Pseudomonadati</taxon>
        <taxon>Pseudomonadota</taxon>
        <taxon>Alphaproteobacteria</taxon>
        <taxon>Hyphomicrobiales</taxon>
        <taxon>Rhizobiaceae</taxon>
        <taxon>Rhizobium/Agrobacterium group</taxon>
        <taxon>Rhizobium</taxon>
    </lineage>
</organism>
<feature type="compositionally biased region" description="Basic and acidic residues" evidence="1">
    <location>
        <begin position="265"/>
        <end position="275"/>
    </location>
</feature>
<evidence type="ECO:0000313" key="4">
    <source>
        <dbReference type="Proteomes" id="UP000523431"/>
    </source>
</evidence>
<comment type="caution">
    <text evidence="3">The sequence shown here is derived from an EMBL/GenBank/DDBJ whole genome shotgun (WGS) entry which is preliminary data.</text>
</comment>
<feature type="region of interest" description="Disordered" evidence="1">
    <location>
        <begin position="242"/>
        <end position="275"/>
    </location>
</feature>
<sequence>MKVKNYANHSAASMVTEADTASATPSIIVHGPLQGAGRLPIVETFQRESPAAALSKPRRRPFPDTRPDPIEDWTELRADGFHDGIDPAAIAEFQHRRQIAVNGTAGRRKRCIGQIVPEIKPGQNDRLVIGRKSDRPFHHFCNRKRFLGDCRLNSGQTKPEIAVGRHARERVPEIVAGIRGRRNPGIVVAIDALSIELRQNERDAGGDDVRSAIMSVNHGDGARRISGRDVIRDSVAALDPFGNDRDAGRSYRSVQFSAGQHREHRRDDKENNPCR</sequence>
<gene>
    <name evidence="2" type="ORF">GGE46_004064</name>
    <name evidence="3" type="ORF">GGE57_004061</name>
</gene>
<accession>A0A7W6ZJK8</accession>
<dbReference type="Proteomes" id="UP000557344">
    <property type="component" value="Unassembled WGS sequence"/>
</dbReference>
<evidence type="ECO:0000313" key="5">
    <source>
        <dbReference type="Proteomes" id="UP000557344"/>
    </source>
</evidence>
<dbReference type="Proteomes" id="UP000523431">
    <property type="component" value="Unassembled WGS sequence"/>
</dbReference>
<feature type="compositionally biased region" description="Basic and acidic residues" evidence="1">
    <location>
        <begin position="61"/>
        <end position="70"/>
    </location>
</feature>